<reference evidence="5 6" key="1">
    <citation type="submission" date="2018-12" db="EMBL/GenBank/DDBJ databases">
        <title>Complete genome sequence of Flaviflexus sp. H23T48.</title>
        <authorList>
            <person name="Bae J.-W."/>
            <person name="Lee J.-Y."/>
        </authorList>
    </citation>
    <scope>NUCLEOTIDE SEQUENCE [LARGE SCALE GENOMIC DNA]</scope>
    <source>
        <strain evidence="5 6">H23T48</strain>
    </source>
</reference>
<dbReference type="InterPro" id="IPR000683">
    <property type="entry name" value="Gfo/Idh/MocA-like_OxRdtase_N"/>
</dbReference>
<dbReference type="Pfam" id="PF01408">
    <property type="entry name" value="GFO_IDH_MocA"/>
    <property type="match status" value="1"/>
</dbReference>
<evidence type="ECO:0000256" key="1">
    <source>
        <dbReference type="ARBA" id="ARBA00010928"/>
    </source>
</evidence>
<dbReference type="SUPFAM" id="SSF55347">
    <property type="entry name" value="Glyceraldehyde-3-phosphate dehydrogenase-like, C-terminal domain"/>
    <property type="match status" value="1"/>
</dbReference>
<evidence type="ECO:0000259" key="3">
    <source>
        <dbReference type="Pfam" id="PF01408"/>
    </source>
</evidence>
<organism evidence="5 6">
    <name type="scientific">Flaviflexus ciconiae</name>
    <dbReference type="NCBI Taxonomy" id="2496867"/>
    <lineage>
        <taxon>Bacteria</taxon>
        <taxon>Bacillati</taxon>
        <taxon>Actinomycetota</taxon>
        <taxon>Actinomycetes</taxon>
        <taxon>Actinomycetales</taxon>
        <taxon>Actinomycetaceae</taxon>
        <taxon>Flaviflexus</taxon>
    </lineage>
</organism>
<dbReference type="Pfam" id="PF22725">
    <property type="entry name" value="GFO_IDH_MocA_C3"/>
    <property type="match status" value="1"/>
</dbReference>
<keyword evidence="2" id="KW-0560">Oxidoreductase</keyword>
<dbReference type="GO" id="GO:0000166">
    <property type="term" value="F:nucleotide binding"/>
    <property type="evidence" value="ECO:0007669"/>
    <property type="project" value="InterPro"/>
</dbReference>
<dbReference type="GO" id="GO:0006740">
    <property type="term" value="P:NADPH regeneration"/>
    <property type="evidence" value="ECO:0007669"/>
    <property type="project" value="TreeGrafter"/>
</dbReference>
<evidence type="ECO:0000313" key="6">
    <source>
        <dbReference type="Proteomes" id="UP000280344"/>
    </source>
</evidence>
<accession>A0A3S9Q038</accession>
<dbReference type="RefSeq" id="WP_126704730.1">
    <property type="nucleotide sequence ID" value="NZ_CP034593.1"/>
</dbReference>
<dbReference type="KEGG" id="flh:EJ997_11845"/>
<dbReference type="Gene3D" id="3.30.360.10">
    <property type="entry name" value="Dihydrodipicolinate Reductase, domain 2"/>
    <property type="match status" value="1"/>
</dbReference>
<feature type="domain" description="Gfo/Idh/MocA-like oxidoreductase N-terminal" evidence="3">
    <location>
        <begin position="2"/>
        <end position="122"/>
    </location>
</feature>
<dbReference type="InterPro" id="IPR036291">
    <property type="entry name" value="NAD(P)-bd_dom_sf"/>
</dbReference>
<dbReference type="AlphaFoldDB" id="A0A3S9Q038"/>
<dbReference type="Gene3D" id="3.40.50.720">
    <property type="entry name" value="NAD(P)-binding Rossmann-like Domain"/>
    <property type="match status" value="1"/>
</dbReference>
<protein>
    <submittedName>
        <fullName evidence="5">Dehydrogenase</fullName>
    </submittedName>
</protein>
<dbReference type="Proteomes" id="UP000280344">
    <property type="component" value="Chromosome"/>
</dbReference>
<comment type="similarity">
    <text evidence="1">Belongs to the Gfo/Idh/MocA family.</text>
</comment>
<dbReference type="GO" id="GO:0005737">
    <property type="term" value="C:cytoplasm"/>
    <property type="evidence" value="ECO:0007669"/>
    <property type="project" value="TreeGrafter"/>
</dbReference>
<dbReference type="EMBL" id="CP034593">
    <property type="protein sequence ID" value="AZQ77928.1"/>
    <property type="molecule type" value="Genomic_DNA"/>
</dbReference>
<name>A0A3S9Q038_9ACTO</name>
<evidence type="ECO:0000256" key="2">
    <source>
        <dbReference type="ARBA" id="ARBA00023002"/>
    </source>
</evidence>
<sequence length="336" mass="35678">MVNIAVVGTGRIGTHHIGALVDRVKGATVTALVDTDIARAEELARTYSIDCVAASLDEAFEKAAADAVVISSPVVTHLPLIRTAAAAGKAIFTEKPIGKDTAEAREATEVTAQAGVVFQVGFNRRFSESWAVAHENVSKGLVGEVQRYHSITRDPGPYGGNPATTPIGTIFKETLIHDFDTINWFMGDSRPVSVFASADALIRPDAKNDGFLDSAVVVIKYDNGAIATAEASFSAAYGYDLRGEVFGSAGMVQMGEPTNTVARTFTDGGMVVPTEGTDTSRYHESYVAEFDTFCRRVMGEGLPHPSGEDGVMAQAIAEAAQLSTSESRLVRIEEIL</sequence>
<dbReference type="OrthoDB" id="256869at2"/>
<proteinExistence type="inferred from homology"/>
<keyword evidence="6" id="KW-1185">Reference proteome</keyword>
<evidence type="ECO:0000313" key="5">
    <source>
        <dbReference type="EMBL" id="AZQ77928.1"/>
    </source>
</evidence>
<evidence type="ECO:0000259" key="4">
    <source>
        <dbReference type="Pfam" id="PF22725"/>
    </source>
</evidence>
<gene>
    <name evidence="5" type="ORF">EJ997_11845</name>
</gene>
<dbReference type="GO" id="GO:0016491">
    <property type="term" value="F:oxidoreductase activity"/>
    <property type="evidence" value="ECO:0007669"/>
    <property type="project" value="UniProtKB-KW"/>
</dbReference>
<feature type="domain" description="GFO/IDH/MocA-like oxidoreductase" evidence="4">
    <location>
        <begin position="133"/>
        <end position="252"/>
    </location>
</feature>
<dbReference type="InterPro" id="IPR055170">
    <property type="entry name" value="GFO_IDH_MocA-like_dom"/>
</dbReference>
<dbReference type="PANTHER" id="PTHR42840">
    <property type="entry name" value="NAD(P)-BINDING ROSSMANN-FOLD SUPERFAMILY PROTEIN-RELATED"/>
    <property type="match status" value="1"/>
</dbReference>
<dbReference type="SUPFAM" id="SSF51735">
    <property type="entry name" value="NAD(P)-binding Rossmann-fold domains"/>
    <property type="match status" value="1"/>
</dbReference>
<dbReference type="PANTHER" id="PTHR42840:SF3">
    <property type="entry name" value="BINDING ROSSMANN FOLD OXIDOREDUCTASE, PUTATIVE (AFU_ORTHOLOGUE AFUA_2G10240)-RELATED"/>
    <property type="match status" value="1"/>
</dbReference>